<organism evidence="3 4">
    <name type="scientific">Zostera marina</name>
    <name type="common">Eelgrass</name>
    <dbReference type="NCBI Taxonomy" id="29655"/>
    <lineage>
        <taxon>Eukaryota</taxon>
        <taxon>Viridiplantae</taxon>
        <taxon>Streptophyta</taxon>
        <taxon>Embryophyta</taxon>
        <taxon>Tracheophyta</taxon>
        <taxon>Spermatophyta</taxon>
        <taxon>Magnoliopsida</taxon>
        <taxon>Liliopsida</taxon>
        <taxon>Zosteraceae</taxon>
        <taxon>Zostera</taxon>
    </lineage>
</organism>
<accession>A0A0K9PF12</accession>
<dbReference type="AlphaFoldDB" id="A0A0K9PF12"/>
<keyword evidence="4" id="KW-1185">Reference proteome</keyword>
<dbReference type="Proteomes" id="UP000036987">
    <property type="component" value="Unassembled WGS sequence"/>
</dbReference>
<sequence length="158" mass="17684">MVGDKLKSSSDMRSLSILEKVLDPPKKMFSSSNDRDIALSHVERDKTVSLIKAWEINEKTKADNKAIKKLSDIASWENSKKGMVEGKLRNVEVVTQKRNAEYAEKKRNAISAIQKIADEKRAHVEAQRKKELLHVEETAAKHRATGTVPKKSTCGCLG</sequence>
<dbReference type="EMBL" id="LFYR01000889">
    <property type="protein sequence ID" value="KMZ67638.1"/>
    <property type="molecule type" value="Genomic_DNA"/>
</dbReference>
<comment type="caution">
    <text evidence="3">The sequence shown here is derived from an EMBL/GenBank/DDBJ whole genome shotgun (WGS) entry which is preliminary data.</text>
</comment>
<name>A0A0K9PF12_ZOSMR</name>
<dbReference type="Pfam" id="PF03763">
    <property type="entry name" value="Remorin_C"/>
    <property type="match status" value="1"/>
</dbReference>
<dbReference type="InterPro" id="IPR005516">
    <property type="entry name" value="Remorin_C"/>
</dbReference>
<dbReference type="PANTHER" id="PTHR31775:SF5">
    <property type="entry name" value="REMORIN 1.4"/>
    <property type="match status" value="1"/>
</dbReference>
<protein>
    <recommendedName>
        <fullName evidence="2">Remorin C-terminal domain-containing protein</fullName>
    </recommendedName>
</protein>
<evidence type="ECO:0000313" key="4">
    <source>
        <dbReference type="Proteomes" id="UP000036987"/>
    </source>
</evidence>
<reference evidence="4" key="1">
    <citation type="journal article" date="2016" name="Nature">
        <title>The genome of the seagrass Zostera marina reveals angiosperm adaptation to the sea.</title>
        <authorList>
            <person name="Olsen J.L."/>
            <person name="Rouze P."/>
            <person name="Verhelst B."/>
            <person name="Lin Y.-C."/>
            <person name="Bayer T."/>
            <person name="Collen J."/>
            <person name="Dattolo E."/>
            <person name="De Paoli E."/>
            <person name="Dittami S."/>
            <person name="Maumus F."/>
            <person name="Michel G."/>
            <person name="Kersting A."/>
            <person name="Lauritano C."/>
            <person name="Lohaus R."/>
            <person name="Toepel M."/>
            <person name="Tonon T."/>
            <person name="Vanneste K."/>
            <person name="Amirebrahimi M."/>
            <person name="Brakel J."/>
            <person name="Bostroem C."/>
            <person name="Chovatia M."/>
            <person name="Grimwood J."/>
            <person name="Jenkins J.W."/>
            <person name="Jueterbock A."/>
            <person name="Mraz A."/>
            <person name="Stam W.T."/>
            <person name="Tice H."/>
            <person name="Bornberg-Bauer E."/>
            <person name="Green P.J."/>
            <person name="Pearson G.A."/>
            <person name="Procaccini G."/>
            <person name="Duarte C.M."/>
            <person name="Schmutz J."/>
            <person name="Reusch T.B.H."/>
            <person name="Van de Peer Y."/>
        </authorList>
    </citation>
    <scope>NUCLEOTIDE SEQUENCE [LARGE SCALE GENOMIC DNA]</scope>
    <source>
        <strain evidence="4">cv. Finnish</strain>
    </source>
</reference>
<dbReference type="OMA" id="KAIIHRR"/>
<gene>
    <name evidence="3" type="ORF">ZOSMA_25G00240</name>
</gene>
<dbReference type="STRING" id="29655.A0A0K9PF12"/>
<dbReference type="PANTHER" id="PTHR31775">
    <property type="entry name" value="OS02G0117200 PROTEIN"/>
    <property type="match status" value="1"/>
</dbReference>
<dbReference type="OrthoDB" id="684343at2759"/>
<evidence type="ECO:0000313" key="3">
    <source>
        <dbReference type="EMBL" id="KMZ67638.1"/>
    </source>
</evidence>
<feature type="domain" description="Remorin C-terminal" evidence="2">
    <location>
        <begin position="47"/>
        <end position="151"/>
    </location>
</feature>
<evidence type="ECO:0000256" key="1">
    <source>
        <dbReference type="ARBA" id="ARBA00005711"/>
    </source>
</evidence>
<comment type="similarity">
    <text evidence="1">Belongs to the remorin family.</text>
</comment>
<evidence type="ECO:0000259" key="2">
    <source>
        <dbReference type="Pfam" id="PF03763"/>
    </source>
</evidence>
<proteinExistence type="inferred from homology"/>